<keyword evidence="1" id="KW-0732">Signal</keyword>
<gene>
    <name evidence="2" type="ORF">EK21DRAFT_109263</name>
</gene>
<dbReference type="AlphaFoldDB" id="A0A9P4HF51"/>
<name>A0A9P4HF51_9PLEO</name>
<feature type="signal peptide" evidence="1">
    <location>
        <begin position="1"/>
        <end position="16"/>
    </location>
</feature>
<protein>
    <recommendedName>
        <fullName evidence="4">AA1-like domain-containing protein</fullName>
    </recommendedName>
</protein>
<evidence type="ECO:0000256" key="1">
    <source>
        <dbReference type="SAM" id="SignalP"/>
    </source>
</evidence>
<evidence type="ECO:0008006" key="4">
    <source>
        <dbReference type="Google" id="ProtNLM"/>
    </source>
</evidence>
<dbReference type="EMBL" id="ML978168">
    <property type="protein sequence ID" value="KAF2033124.1"/>
    <property type="molecule type" value="Genomic_DNA"/>
</dbReference>
<dbReference type="OrthoDB" id="3755722at2759"/>
<evidence type="ECO:0000313" key="3">
    <source>
        <dbReference type="Proteomes" id="UP000799777"/>
    </source>
</evidence>
<sequence>MRIIPFLSALAASLQAQTFIPIHGCEWVPQYTSITNFTFVDSPANASTPDSVQWRIPAFGISCNLTSQSATGSTTTIGSPGTNTYVPCKATSSDPTTGTFLVSADDESGINATLRNVGYAQCAADIYAFHYEANFALLCETDEGGSKTCVTKGNATAVVTGEEYLPPIRNPPPPPWSPPGV</sequence>
<accession>A0A9P4HF51</accession>
<dbReference type="Proteomes" id="UP000799777">
    <property type="component" value="Unassembled WGS sequence"/>
</dbReference>
<proteinExistence type="predicted"/>
<keyword evidence="3" id="KW-1185">Reference proteome</keyword>
<evidence type="ECO:0000313" key="2">
    <source>
        <dbReference type="EMBL" id="KAF2033124.1"/>
    </source>
</evidence>
<feature type="chain" id="PRO_5040223840" description="AA1-like domain-containing protein" evidence="1">
    <location>
        <begin position="17"/>
        <end position="181"/>
    </location>
</feature>
<comment type="caution">
    <text evidence="2">The sequence shown here is derived from an EMBL/GenBank/DDBJ whole genome shotgun (WGS) entry which is preliminary data.</text>
</comment>
<organism evidence="2 3">
    <name type="scientific">Setomelanomma holmii</name>
    <dbReference type="NCBI Taxonomy" id="210430"/>
    <lineage>
        <taxon>Eukaryota</taxon>
        <taxon>Fungi</taxon>
        <taxon>Dikarya</taxon>
        <taxon>Ascomycota</taxon>
        <taxon>Pezizomycotina</taxon>
        <taxon>Dothideomycetes</taxon>
        <taxon>Pleosporomycetidae</taxon>
        <taxon>Pleosporales</taxon>
        <taxon>Pleosporineae</taxon>
        <taxon>Phaeosphaeriaceae</taxon>
        <taxon>Setomelanomma</taxon>
    </lineage>
</organism>
<reference evidence="2" key="1">
    <citation type="journal article" date="2020" name="Stud. Mycol.">
        <title>101 Dothideomycetes genomes: a test case for predicting lifestyles and emergence of pathogens.</title>
        <authorList>
            <person name="Haridas S."/>
            <person name="Albert R."/>
            <person name="Binder M."/>
            <person name="Bloem J."/>
            <person name="Labutti K."/>
            <person name="Salamov A."/>
            <person name="Andreopoulos B."/>
            <person name="Baker S."/>
            <person name="Barry K."/>
            <person name="Bills G."/>
            <person name="Bluhm B."/>
            <person name="Cannon C."/>
            <person name="Castanera R."/>
            <person name="Culley D."/>
            <person name="Daum C."/>
            <person name="Ezra D."/>
            <person name="Gonzalez J."/>
            <person name="Henrissat B."/>
            <person name="Kuo A."/>
            <person name="Liang C."/>
            <person name="Lipzen A."/>
            <person name="Lutzoni F."/>
            <person name="Magnuson J."/>
            <person name="Mondo S."/>
            <person name="Nolan M."/>
            <person name="Ohm R."/>
            <person name="Pangilinan J."/>
            <person name="Park H.-J."/>
            <person name="Ramirez L."/>
            <person name="Alfaro M."/>
            <person name="Sun H."/>
            <person name="Tritt A."/>
            <person name="Yoshinaga Y."/>
            <person name="Zwiers L.-H."/>
            <person name="Turgeon B."/>
            <person name="Goodwin S."/>
            <person name="Spatafora J."/>
            <person name="Crous P."/>
            <person name="Grigoriev I."/>
        </authorList>
    </citation>
    <scope>NUCLEOTIDE SEQUENCE</scope>
    <source>
        <strain evidence="2">CBS 110217</strain>
    </source>
</reference>